<feature type="compositionally biased region" description="Polar residues" evidence="5">
    <location>
        <begin position="333"/>
        <end position="343"/>
    </location>
</feature>
<keyword evidence="2" id="KW-0805">Transcription regulation</keyword>
<evidence type="ECO:0000256" key="4">
    <source>
        <dbReference type="ARBA" id="ARBA00023242"/>
    </source>
</evidence>
<dbReference type="PANTHER" id="PTHR28598:SF1">
    <property type="entry name" value="STAGA COMPLEX 65 SUBUNIT GAMMA"/>
    <property type="match status" value="1"/>
</dbReference>
<dbReference type="OrthoDB" id="6021257at2759"/>
<keyword evidence="4" id="KW-0539">Nucleus</keyword>
<dbReference type="Pfam" id="PF07524">
    <property type="entry name" value="Bromo_TP"/>
    <property type="match status" value="1"/>
</dbReference>
<organism evidence="7 8">
    <name type="scientific">Hyalella azteca</name>
    <name type="common">Amphipod</name>
    <dbReference type="NCBI Taxonomy" id="294128"/>
    <lineage>
        <taxon>Eukaryota</taxon>
        <taxon>Metazoa</taxon>
        <taxon>Ecdysozoa</taxon>
        <taxon>Arthropoda</taxon>
        <taxon>Crustacea</taxon>
        <taxon>Multicrustacea</taxon>
        <taxon>Malacostraca</taxon>
        <taxon>Eumalacostraca</taxon>
        <taxon>Peracarida</taxon>
        <taxon>Amphipoda</taxon>
        <taxon>Senticaudata</taxon>
        <taxon>Talitrida</taxon>
        <taxon>Talitroidea</taxon>
        <taxon>Hyalellidae</taxon>
        <taxon>Hyalella</taxon>
    </lineage>
</organism>
<dbReference type="Gene3D" id="1.10.20.10">
    <property type="entry name" value="Histone, subunit A"/>
    <property type="match status" value="1"/>
</dbReference>
<evidence type="ECO:0000259" key="6">
    <source>
        <dbReference type="Pfam" id="PF07524"/>
    </source>
</evidence>
<dbReference type="GeneID" id="108672515"/>
<evidence type="ECO:0000256" key="2">
    <source>
        <dbReference type="ARBA" id="ARBA00023015"/>
    </source>
</evidence>
<dbReference type="AlphaFoldDB" id="A0A8B7NPN4"/>
<evidence type="ECO:0000256" key="3">
    <source>
        <dbReference type="ARBA" id="ARBA00023163"/>
    </source>
</evidence>
<sequence>MTTAAVKEKLWGEFEDSNDDPWGDHSFVLSDYEELLTPRSYPPGSTALHQPSQQLTSSFQILSGELTRSDVTVQNTIRLLQHTRHVAQLINRAQSLANSGSDSASSLPPCPAMPAEMPLTRAPLGVQPLNFLLPQTTAFTSGEEGGLQLQIEHGTARKMLRQAVALVLVHAGFTDSCETVLRTLTDLMHDFLTKLTKTYRTNVDNSILNLGYSPFHDVLEQTLQEMHLGGLRDLHTMYMERVQNYHNLVKANALQLTSHYSALISKQQQQKQQQQQQPQHQVLWQSNGSKNGSATAVPFSTVLPTAGGGSINITIGALPGTASINFPNMTACTSADSPSSTEFITADAPRGGRSSRFSSGGRSATPTSSSGLVNLEQEMSRQYTPVSLQNDTDGRNQNSPLSAHFSRTQQR</sequence>
<protein>
    <submittedName>
        <fullName evidence="8">STAGA complex 65 subunit gamma</fullName>
    </submittedName>
</protein>
<evidence type="ECO:0000313" key="7">
    <source>
        <dbReference type="Proteomes" id="UP000694843"/>
    </source>
</evidence>
<dbReference type="GO" id="GO:0005634">
    <property type="term" value="C:nucleus"/>
    <property type="evidence" value="ECO:0007669"/>
    <property type="project" value="UniProtKB-SubCell"/>
</dbReference>
<name>A0A8B7NPN4_HYAAZ</name>
<dbReference type="InterPro" id="IPR039460">
    <property type="entry name" value="SUPT7L/Spt7"/>
</dbReference>
<dbReference type="GO" id="GO:0000124">
    <property type="term" value="C:SAGA complex"/>
    <property type="evidence" value="ECO:0007669"/>
    <property type="project" value="InterPro"/>
</dbReference>
<feature type="compositionally biased region" description="Polar residues" evidence="5">
    <location>
        <begin position="380"/>
        <end position="411"/>
    </location>
</feature>
<dbReference type="PANTHER" id="PTHR28598">
    <property type="entry name" value="STAGA COMPLEX 65 SUBUNIT GAMMA"/>
    <property type="match status" value="1"/>
</dbReference>
<proteinExistence type="predicted"/>
<dbReference type="GO" id="GO:0046982">
    <property type="term" value="F:protein heterodimerization activity"/>
    <property type="evidence" value="ECO:0007669"/>
    <property type="project" value="InterPro"/>
</dbReference>
<dbReference type="KEGG" id="hazt:108672515"/>
<keyword evidence="3" id="KW-0804">Transcription</keyword>
<dbReference type="InterPro" id="IPR006565">
    <property type="entry name" value="BTP"/>
</dbReference>
<evidence type="ECO:0000256" key="1">
    <source>
        <dbReference type="ARBA" id="ARBA00004123"/>
    </source>
</evidence>
<keyword evidence="7" id="KW-1185">Reference proteome</keyword>
<accession>A0A8B7NPN4</accession>
<evidence type="ECO:0000256" key="5">
    <source>
        <dbReference type="SAM" id="MobiDB-lite"/>
    </source>
</evidence>
<feature type="region of interest" description="Disordered" evidence="5">
    <location>
        <begin position="267"/>
        <end position="288"/>
    </location>
</feature>
<evidence type="ECO:0000313" key="8">
    <source>
        <dbReference type="RefSeq" id="XP_018015684.1"/>
    </source>
</evidence>
<dbReference type="OMA" id="HTIQLHA"/>
<gene>
    <name evidence="8" type="primary">LOC108672515</name>
</gene>
<dbReference type="RefSeq" id="XP_018015684.1">
    <property type="nucleotide sequence ID" value="XM_018160195.2"/>
</dbReference>
<dbReference type="Proteomes" id="UP000694843">
    <property type="component" value="Unplaced"/>
</dbReference>
<dbReference type="GO" id="GO:0003713">
    <property type="term" value="F:transcription coactivator activity"/>
    <property type="evidence" value="ECO:0007669"/>
    <property type="project" value="TreeGrafter"/>
</dbReference>
<reference evidence="8" key="1">
    <citation type="submission" date="2025-08" db="UniProtKB">
        <authorList>
            <consortium name="RefSeq"/>
        </authorList>
    </citation>
    <scope>IDENTIFICATION</scope>
    <source>
        <tissue evidence="8">Whole organism</tissue>
    </source>
</reference>
<feature type="compositionally biased region" description="Low complexity" evidence="5">
    <location>
        <begin position="267"/>
        <end position="281"/>
    </location>
</feature>
<dbReference type="InterPro" id="IPR009072">
    <property type="entry name" value="Histone-fold"/>
</dbReference>
<feature type="region of interest" description="Disordered" evidence="5">
    <location>
        <begin position="333"/>
        <end position="411"/>
    </location>
</feature>
<comment type="subcellular location">
    <subcellularLocation>
        <location evidence="1">Nucleus</location>
    </subcellularLocation>
</comment>
<feature type="domain" description="Bromodomain associated" evidence="6">
    <location>
        <begin position="155"/>
        <end position="227"/>
    </location>
</feature>
<feature type="compositionally biased region" description="Low complexity" evidence="5">
    <location>
        <begin position="351"/>
        <end position="363"/>
    </location>
</feature>
<dbReference type="CDD" id="cd06847">
    <property type="entry name" value="HFD_SUPT7L"/>
    <property type="match status" value="1"/>
</dbReference>